<dbReference type="OrthoDB" id="206213at2759"/>
<organism evidence="7 8">
    <name type="scientific">Funneliformis geosporum</name>
    <dbReference type="NCBI Taxonomy" id="1117311"/>
    <lineage>
        <taxon>Eukaryota</taxon>
        <taxon>Fungi</taxon>
        <taxon>Fungi incertae sedis</taxon>
        <taxon>Mucoromycota</taxon>
        <taxon>Glomeromycotina</taxon>
        <taxon>Glomeromycetes</taxon>
        <taxon>Glomerales</taxon>
        <taxon>Glomeraceae</taxon>
        <taxon>Funneliformis</taxon>
    </lineage>
</organism>
<dbReference type="PROSITE" id="PS51491">
    <property type="entry name" value="TAU_MAP_2"/>
    <property type="match status" value="5"/>
</dbReference>
<evidence type="ECO:0000256" key="4">
    <source>
        <dbReference type="ARBA" id="ARBA00022737"/>
    </source>
</evidence>
<keyword evidence="8" id="KW-1185">Reference proteome</keyword>
<evidence type="ECO:0000313" key="7">
    <source>
        <dbReference type="EMBL" id="CAI2170352.1"/>
    </source>
</evidence>
<dbReference type="Proteomes" id="UP001153678">
    <property type="component" value="Unassembled WGS sequence"/>
</dbReference>
<keyword evidence="3" id="KW-0597">Phosphoprotein</keyword>
<reference evidence="7" key="1">
    <citation type="submission" date="2022-08" db="EMBL/GenBank/DDBJ databases">
        <authorList>
            <person name="Kallberg Y."/>
            <person name="Tangrot J."/>
            <person name="Rosling A."/>
        </authorList>
    </citation>
    <scope>NUCLEOTIDE SEQUENCE</scope>
    <source>
        <strain evidence="7">Wild A</strain>
    </source>
</reference>
<proteinExistence type="predicted"/>
<evidence type="ECO:0000313" key="8">
    <source>
        <dbReference type="Proteomes" id="UP001153678"/>
    </source>
</evidence>
<accession>A0A9W4WX89</accession>
<gene>
    <name evidence="7" type="ORF">FWILDA_LOCUS4537</name>
</gene>
<keyword evidence="4" id="KW-0677">Repeat</keyword>
<comment type="caution">
    <text evidence="7">The sequence shown here is derived from an EMBL/GenBank/DDBJ whole genome shotgun (WGS) entry which is preliminary data.</text>
</comment>
<dbReference type="GO" id="GO:0000226">
    <property type="term" value="P:microtubule cytoskeleton organization"/>
    <property type="evidence" value="ECO:0007669"/>
    <property type="project" value="TreeGrafter"/>
</dbReference>
<dbReference type="GO" id="GO:0008017">
    <property type="term" value="F:microtubule binding"/>
    <property type="evidence" value="ECO:0007669"/>
    <property type="project" value="InterPro"/>
</dbReference>
<evidence type="ECO:0000256" key="1">
    <source>
        <dbReference type="ARBA" id="ARBA00004245"/>
    </source>
</evidence>
<evidence type="ECO:0000256" key="2">
    <source>
        <dbReference type="ARBA" id="ARBA00022490"/>
    </source>
</evidence>
<dbReference type="PANTHER" id="PTHR11501">
    <property type="entry name" value="MICROTUBULE-ASSOCIATED PROTEIN"/>
    <property type="match status" value="1"/>
</dbReference>
<evidence type="ECO:0000256" key="3">
    <source>
        <dbReference type="ARBA" id="ARBA00022553"/>
    </source>
</evidence>
<dbReference type="PANTHER" id="PTHR11501:SF18">
    <property type="entry name" value="MICROTUBULE-ASSOCIATED PROTEIN"/>
    <property type="match status" value="1"/>
</dbReference>
<keyword evidence="5" id="KW-0206">Cytoskeleton</keyword>
<dbReference type="Pfam" id="PF00418">
    <property type="entry name" value="Tubulin-binding"/>
    <property type="match status" value="5"/>
</dbReference>
<sequence length="516" mass="58046">MAAVQSRLPAPSHKIVGKNTIKPTENLPSSAPALKTKSSPITVPTKKPNFAHVKPRIGSLDNVTHKPKGGDKKIYSERSNFSNVKSRIGSLENVNHTPKGGDLKIVSVKSDFSKVKSRVGSLDNINHLPKVQSLINVNNVPQGGNVKLISNKPNFKQVHSRVGSFDNIDHTPKGGDKIIFNDKLNFTNVKSRVGSLDNIQHLPKGGDVKIFDEKLKFRELANPKIISRSSTNSSGDSSIIADDDRSSLVNSPISSLALDDVPEEVDDPPSHEEYQTLYLTPHTPHTPVIEVMSPIMERFEEEGIHEDLSHITEIRFREPFQESNKYTEFSSETNFVDNGQYFSGKETHYQHGIVYEEDFDEEAHSNFQRDTTSIRGSTIFVSENPLNDTDLSFEVNVQRKSFLLSEANRISIIENINPAPSKELIHAVEIPPKDENDCHNLELTLAQQHFRAGNYESKTQGTVTFRQADKPKRPQIHNKIPVYFTMPKKLNGQCELTMKYHAFFFVTYYSSKLLYQ</sequence>
<dbReference type="InterPro" id="IPR001084">
    <property type="entry name" value="MAP_tubulin-bd_rpt"/>
</dbReference>
<dbReference type="EMBL" id="CAMKVN010000690">
    <property type="protein sequence ID" value="CAI2170352.1"/>
    <property type="molecule type" value="Genomic_DNA"/>
</dbReference>
<dbReference type="InterPro" id="IPR027324">
    <property type="entry name" value="MAP2/MAP4/Tau"/>
</dbReference>
<evidence type="ECO:0000256" key="5">
    <source>
        <dbReference type="ARBA" id="ARBA00023212"/>
    </source>
</evidence>
<feature type="region of interest" description="Disordered" evidence="6">
    <location>
        <begin position="1"/>
        <end position="53"/>
    </location>
</feature>
<keyword evidence="2" id="KW-0963">Cytoplasm</keyword>
<comment type="subcellular location">
    <subcellularLocation>
        <location evidence="1">Cytoplasm</location>
        <location evidence="1">Cytoskeleton</location>
    </subcellularLocation>
</comment>
<name>A0A9W4WX89_9GLOM</name>
<dbReference type="AlphaFoldDB" id="A0A9W4WX89"/>
<evidence type="ECO:0000256" key="6">
    <source>
        <dbReference type="SAM" id="MobiDB-lite"/>
    </source>
</evidence>
<protein>
    <submittedName>
        <fullName evidence="7">9225_t:CDS:1</fullName>
    </submittedName>
</protein>
<dbReference type="GO" id="GO:0005856">
    <property type="term" value="C:cytoskeleton"/>
    <property type="evidence" value="ECO:0007669"/>
    <property type="project" value="UniProtKB-SubCell"/>
</dbReference>